<keyword evidence="3" id="KW-1185">Reference proteome</keyword>
<accession>A0ABZ2L1C4</accession>
<proteinExistence type="predicted"/>
<feature type="region of interest" description="Disordered" evidence="1">
    <location>
        <begin position="169"/>
        <end position="196"/>
    </location>
</feature>
<dbReference type="EMBL" id="CP089983">
    <property type="protein sequence ID" value="WXB03030.1"/>
    <property type="molecule type" value="Genomic_DNA"/>
</dbReference>
<evidence type="ECO:0000313" key="2">
    <source>
        <dbReference type="EMBL" id="WXB03030.1"/>
    </source>
</evidence>
<dbReference type="PROSITE" id="PS51257">
    <property type="entry name" value="PROKAR_LIPOPROTEIN"/>
    <property type="match status" value="1"/>
</dbReference>
<dbReference type="Proteomes" id="UP001374803">
    <property type="component" value="Chromosome"/>
</dbReference>
<evidence type="ECO:0000256" key="1">
    <source>
        <dbReference type="SAM" id="MobiDB-lite"/>
    </source>
</evidence>
<feature type="compositionally biased region" description="Polar residues" evidence="1">
    <location>
        <begin position="169"/>
        <end position="184"/>
    </location>
</feature>
<protein>
    <recommendedName>
        <fullName evidence="4">Phosphatidylglycerol/phosphatidylinositol transfer protein</fullName>
    </recommendedName>
</protein>
<dbReference type="RefSeq" id="WP_394832657.1">
    <property type="nucleotide sequence ID" value="NZ_CP089929.1"/>
</dbReference>
<evidence type="ECO:0000313" key="3">
    <source>
        <dbReference type="Proteomes" id="UP001374803"/>
    </source>
</evidence>
<gene>
    <name evidence="2" type="ORF">LVJ94_39750</name>
</gene>
<evidence type="ECO:0008006" key="4">
    <source>
        <dbReference type="Google" id="ProtNLM"/>
    </source>
</evidence>
<reference evidence="2" key="1">
    <citation type="submission" date="2021-12" db="EMBL/GenBank/DDBJ databases">
        <title>Discovery of the Pendulisporaceae a myxobacterial family with distinct sporulation behavior and unique specialized metabolism.</title>
        <authorList>
            <person name="Garcia R."/>
            <person name="Popoff A."/>
            <person name="Bader C.D."/>
            <person name="Loehr J."/>
            <person name="Walesch S."/>
            <person name="Walt C."/>
            <person name="Boldt J."/>
            <person name="Bunk B."/>
            <person name="Haeckl F.J.F.P.J."/>
            <person name="Gunesch A.P."/>
            <person name="Birkelbach J."/>
            <person name="Nuebel U."/>
            <person name="Pietschmann T."/>
            <person name="Bach T."/>
            <person name="Mueller R."/>
        </authorList>
    </citation>
    <scope>NUCLEOTIDE SEQUENCE</scope>
    <source>
        <strain evidence="2">MSr11367</strain>
    </source>
</reference>
<sequence length="231" mass="24966">MNTRGRCELVLLASVVIGIATSLGSAACYHGIGGSSCDSYEEADGKRDSRQSVDGTFVRTFDDGTRRDFLDGIVQLRRQDIRTPSAIWLSAPIARPDAGAPPWDGGADPHRPTIGITTVMRLRRTRNACSGDTCPIEIDVLTCPSPRQWMKEAPSSPDHDVAPTCWDTSGATSAPRSWTTSGTMHSAKPRERRETGSFNVSTAVTVDIPKEGNAKLYGHATITVQDSRECM</sequence>
<organism evidence="2 3">
    <name type="scientific">Pendulispora rubella</name>
    <dbReference type="NCBI Taxonomy" id="2741070"/>
    <lineage>
        <taxon>Bacteria</taxon>
        <taxon>Pseudomonadati</taxon>
        <taxon>Myxococcota</taxon>
        <taxon>Myxococcia</taxon>
        <taxon>Myxococcales</taxon>
        <taxon>Sorangiineae</taxon>
        <taxon>Pendulisporaceae</taxon>
        <taxon>Pendulispora</taxon>
    </lineage>
</organism>
<name>A0ABZ2L1C4_9BACT</name>